<feature type="compositionally biased region" description="Polar residues" evidence="1">
    <location>
        <begin position="300"/>
        <end position="310"/>
    </location>
</feature>
<feature type="region of interest" description="Disordered" evidence="1">
    <location>
        <begin position="1"/>
        <end position="68"/>
    </location>
</feature>
<name>A0AAQ3XDN4_PASNO</name>
<feature type="compositionally biased region" description="Basic and acidic residues" evidence="1">
    <location>
        <begin position="1"/>
        <end position="12"/>
    </location>
</feature>
<feature type="region of interest" description="Disordered" evidence="1">
    <location>
        <begin position="655"/>
        <end position="704"/>
    </location>
</feature>
<feature type="non-terminal residue" evidence="2">
    <location>
        <position position="704"/>
    </location>
</feature>
<feature type="compositionally biased region" description="Basic and acidic residues" evidence="1">
    <location>
        <begin position="657"/>
        <end position="676"/>
    </location>
</feature>
<proteinExistence type="predicted"/>
<reference evidence="2 3" key="1">
    <citation type="submission" date="2024-02" db="EMBL/GenBank/DDBJ databases">
        <title>High-quality chromosome-scale genome assembly of Pensacola bahiagrass (Paspalum notatum Flugge var. saurae).</title>
        <authorList>
            <person name="Vega J.M."/>
            <person name="Podio M."/>
            <person name="Orjuela J."/>
            <person name="Siena L.A."/>
            <person name="Pessino S.C."/>
            <person name="Combes M.C."/>
            <person name="Mariac C."/>
            <person name="Albertini E."/>
            <person name="Pupilli F."/>
            <person name="Ortiz J.P.A."/>
            <person name="Leblanc O."/>
        </authorList>
    </citation>
    <scope>NUCLEOTIDE SEQUENCE [LARGE SCALE GENOMIC DNA]</scope>
    <source>
        <strain evidence="2">R1</strain>
        <tissue evidence="2">Leaf</tissue>
    </source>
</reference>
<organism evidence="2 3">
    <name type="scientific">Paspalum notatum var. saurae</name>
    <dbReference type="NCBI Taxonomy" id="547442"/>
    <lineage>
        <taxon>Eukaryota</taxon>
        <taxon>Viridiplantae</taxon>
        <taxon>Streptophyta</taxon>
        <taxon>Embryophyta</taxon>
        <taxon>Tracheophyta</taxon>
        <taxon>Spermatophyta</taxon>
        <taxon>Magnoliopsida</taxon>
        <taxon>Liliopsida</taxon>
        <taxon>Poales</taxon>
        <taxon>Poaceae</taxon>
        <taxon>PACMAD clade</taxon>
        <taxon>Panicoideae</taxon>
        <taxon>Andropogonodae</taxon>
        <taxon>Paspaleae</taxon>
        <taxon>Paspalinae</taxon>
        <taxon>Paspalum</taxon>
    </lineage>
</organism>
<protein>
    <submittedName>
        <fullName evidence="2">Uncharacterized protein</fullName>
    </submittedName>
</protein>
<evidence type="ECO:0000313" key="3">
    <source>
        <dbReference type="Proteomes" id="UP001341281"/>
    </source>
</evidence>
<feature type="compositionally biased region" description="Basic and acidic residues" evidence="1">
    <location>
        <begin position="420"/>
        <end position="430"/>
    </location>
</feature>
<dbReference type="Proteomes" id="UP001341281">
    <property type="component" value="Chromosome 09"/>
</dbReference>
<feature type="compositionally biased region" description="Polar residues" evidence="1">
    <location>
        <begin position="319"/>
        <end position="329"/>
    </location>
</feature>
<evidence type="ECO:0000256" key="1">
    <source>
        <dbReference type="SAM" id="MobiDB-lite"/>
    </source>
</evidence>
<dbReference type="EMBL" id="CP144753">
    <property type="protein sequence ID" value="WVZ95068.1"/>
    <property type="molecule type" value="Genomic_DNA"/>
</dbReference>
<feature type="region of interest" description="Disordered" evidence="1">
    <location>
        <begin position="226"/>
        <end position="364"/>
    </location>
</feature>
<dbReference type="AlphaFoldDB" id="A0AAQ3XDN4"/>
<feature type="compositionally biased region" description="Basic and acidic residues" evidence="1">
    <location>
        <begin position="685"/>
        <end position="704"/>
    </location>
</feature>
<gene>
    <name evidence="2" type="ORF">U9M48_040873</name>
</gene>
<evidence type="ECO:0000313" key="2">
    <source>
        <dbReference type="EMBL" id="WVZ95068.1"/>
    </source>
</evidence>
<accession>A0AAQ3XDN4</accession>
<keyword evidence="3" id="KW-1185">Reference proteome</keyword>
<feature type="compositionally biased region" description="Basic and acidic residues" evidence="1">
    <location>
        <begin position="232"/>
        <end position="293"/>
    </location>
</feature>
<feature type="region of interest" description="Disordered" evidence="1">
    <location>
        <begin position="377"/>
        <end position="444"/>
    </location>
</feature>
<feature type="compositionally biased region" description="Polar residues" evidence="1">
    <location>
        <begin position="345"/>
        <end position="355"/>
    </location>
</feature>
<sequence length="704" mass="76387">DTTKRKGSERGHPTVQKSRKTQKLRGDTHGAGISAAENPMRRVTRAASRSALPGSSMHELAESSEDSYTNMKGKGVAIIEKRKRGEEEYPSVHEKLALWLVKKFNVDTHELVIPSSESIKVDAAGVHKILYLDSIDTGDIVDQTAEIRVLVWTPSAVGKAIAMAKLSAKEFGKLHSQEDVKRAFGDFTNAINQAVLNLAKQLCQHRYKPGSSRAAAKISTSAKVIVEEEASKEETEDHSDPEGDDHDRSKQASKEGSDGVDHDSKQEGDDSHAESEDDEHHSESEVNLDRDQVDAADGANLQNQQQSSGKGSIDVDIIGSQSSTLNDPTTPIIAGDQVDAADGANLQNQQQSSGKGSIDDIIGDQVDAADGVNLQNQLFDDGQSKDPNKSASQQGGIGEQINDGSVLNDRDRNVVGSPKTSDKRSAKTSDEFGSLSPGSTANSNDSINLLDLLKTLPQRTIVPTFEQRIILEPDPKQEIRKIFTGTIETLSAKAPEILDLGFMAENEAHELEFKMVQQEVAKLKFKRTKEDAGEMNDSSTAARVNEQRNTTFIVNKPNMSTANQQGDKAQANTLSIHIPQALKDASDPPSFSLGIENSPTKSTDSITGSMFEAAMNEPIENFKNKKSRETMTMNPVIDASNATSEEAKLYVEMCNWKSKDGSRRRPREREPARAGEEEGGAGGAEEVRADAGEKGRRQSDGTRS</sequence>